<name>A0ABU3XHL3_9BACI</name>
<proteinExistence type="inferred from homology"/>
<keyword evidence="2" id="KW-0456">Lyase</keyword>
<comment type="similarity">
    <text evidence="1">Belongs to the DapA family.</text>
</comment>
<reference evidence="3 4" key="1">
    <citation type="submission" date="2023-10" db="EMBL/GenBank/DDBJ databases">
        <title>Screening of Alkalihalobacillus lindianensis BZ-TG-R113 and Its Alleviation of Salt Stress on Rapeseed Growth.</title>
        <authorList>
            <person name="Zhao B."/>
            <person name="Guo T."/>
        </authorList>
    </citation>
    <scope>NUCLEOTIDE SEQUENCE [LARGE SCALE GENOMIC DNA]</scope>
    <source>
        <strain evidence="3 4">BZ-TG-R113</strain>
    </source>
</reference>
<evidence type="ECO:0000313" key="4">
    <source>
        <dbReference type="Proteomes" id="UP001287282"/>
    </source>
</evidence>
<organism evidence="3 4">
    <name type="scientific">Alkalihalophilus lindianensis</name>
    <dbReference type="NCBI Taxonomy" id="1630542"/>
    <lineage>
        <taxon>Bacteria</taxon>
        <taxon>Bacillati</taxon>
        <taxon>Bacillota</taxon>
        <taxon>Bacilli</taxon>
        <taxon>Bacillales</taxon>
        <taxon>Bacillaceae</taxon>
        <taxon>Alkalihalophilus</taxon>
    </lineage>
</organism>
<dbReference type="RefSeq" id="WP_317124320.1">
    <property type="nucleotide sequence ID" value="NZ_JAWJBA010000673.1"/>
</dbReference>
<evidence type="ECO:0000256" key="2">
    <source>
        <dbReference type="ARBA" id="ARBA00023239"/>
    </source>
</evidence>
<evidence type="ECO:0000313" key="3">
    <source>
        <dbReference type="EMBL" id="MDV2687386.1"/>
    </source>
</evidence>
<comment type="caution">
    <text evidence="3">The sequence shown here is derived from an EMBL/GenBank/DDBJ whole genome shotgun (WGS) entry which is preliminary data.</text>
</comment>
<evidence type="ECO:0000256" key="1">
    <source>
        <dbReference type="ARBA" id="ARBA00007592"/>
    </source>
</evidence>
<dbReference type="Gene3D" id="3.20.20.70">
    <property type="entry name" value="Aldolase class I"/>
    <property type="match status" value="1"/>
</dbReference>
<keyword evidence="4" id="KW-1185">Reference proteome</keyword>
<dbReference type="PANTHER" id="PTHR12128:SF66">
    <property type="entry name" value="4-HYDROXY-2-OXOGLUTARATE ALDOLASE, MITOCHONDRIAL"/>
    <property type="match status" value="1"/>
</dbReference>
<feature type="non-terminal residue" evidence="3">
    <location>
        <position position="84"/>
    </location>
</feature>
<dbReference type="SUPFAM" id="SSF51569">
    <property type="entry name" value="Aldolase"/>
    <property type="match status" value="1"/>
</dbReference>
<feature type="non-terminal residue" evidence="3">
    <location>
        <position position="1"/>
    </location>
</feature>
<sequence>ALTIPVLSIGGAGVISVASHIIGNEMQEMINRLKSGDIQGAASLHRRLLPVMKALFAAPNPAPVKAALHMTGIPVGSVRLPLVA</sequence>
<dbReference type="Proteomes" id="UP001287282">
    <property type="component" value="Unassembled WGS sequence"/>
</dbReference>
<accession>A0ABU3XHL3</accession>
<dbReference type="InterPro" id="IPR002220">
    <property type="entry name" value="DapA-like"/>
</dbReference>
<protein>
    <submittedName>
        <fullName evidence="3">Dihydrodipicolinate synthase family protein</fullName>
    </submittedName>
</protein>
<gene>
    <name evidence="3" type="ORF">RYX56_23860</name>
</gene>
<dbReference type="Pfam" id="PF00701">
    <property type="entry name" value="DHDPS"/>
    <property type="match status" value="1"/>
</dbReference>
<dbReference type="PANTHER" id="PTHR12128">
    <property type="entry name" value="DIHYDRODIPICOLINATE SYNTHASE"/>
    <property type="match status" value="1"/>
</dbReference>
<dbReference type="InterPro" id="IPR013785">
    <property type="entry name" value="Aldolase_TIM"/>
</dbReference>
<dbReference type="EMBL" id="JAWJBA010000673">
    <property type="protein sequence ID" value="MDV2687386.1"/>
    <property type="molecule type" value="Genomic_DNA"/>
</dbReference>